<dbReference type="STRING" id="1286106.MPL1_11990"/>
<reference evidence="15 16" key="1">
    <citation type="journal article" date="2013" name="Genome Announc.">
        <title>Draft Genome Sequence of Methylophaga lonarensis MPLT, a Haloalkaliphilic (Non-Methane-Utilizing) Methylotroph.</title>
        <authorList>
            <person name="Shetty S.A."/>
            <person name="Marathe N.P."/>
            <person name="Munot H."/>
            <person name="Antony C.P."/>
            <person name="Dhotre D.P."/>
            <person name="Murrell J.C."/>
            <person name="Shouche Y.S."/>
        </authorList>
    </citation>
    <scope>NUCLEOTIDE SEQUENCE [LARGE SCALE GENOMIC DNA]</scope>
    <source>
        <strain evidence="15 16">MPL</strain>
    </source>
</reference>
<evidence type="ECO:0000256" key="6">
    <source>
        <dbReference type="ARBA" id="ARBA00022729"/>
    </source>
</evidence>
<dbReference type="GO" id="GO:0015031">
    <property type="term" value="P:protein transport"/>
    <property type="evidence" value="ECO:0007669"/>
    <property type="project" value="UniProtKB-KW"/>
</dbReference>
<comment type="function">
    <text evidence="13">Plays a critical role in the incorporation of lipoproteins in the outer membrane after they are released by the LolA protein.</text>
</comment>
<evidence type="ECO:0000256" key="1">
    <source>
        <dbReference type="ARBA" id="ARBA00004459"/>
    </source>
</evidence>
<evidence type="ECO:0000256" key="4">
    <source>
        <dbReference type="ARBA" id="ARBA00016202"/>
    </source>
</evidence>
<dbReference type="GO" id="GO:0009279">
    <property type="term" value="C:cell outer membrane"/>
    <property type="evidence" value="ECO:0007669"/>
    <property type="project" value="UniProtKB-SubCell"/>
</dbReference>
<evidence type="ECO:0000256" key="11">
    <source>
        <dbReference type="ARBA" id="ARBA00023237"/>
    </source>
</evidence>
<keyword evidence="5 13" id="KW-0813">Transport</keyword>
<name>M7PDY5_9GAMM</name>
<organism evidence="15 16">
    <name type="scientific">Methylophaga lonarensis MPL</name>
    <dbReference type="NCBI Taxonomy" id="1286106"/>
    <lineage>
        <taxon>Bacteria</taxon>
        <taxon>Pseudomonadati</taxon>
        <taxon>Pseudomonadota</taxon>
        <taxon>Gammaproteobacteria</taxon>
        <taxon>Thiotrichales</taxon>
        <taxon>Piscirickettsiaceae</taxon>
        <taxon>Methylophaga</taxon>
    </lineage>
</organism>
<comment type="similarity">
    <text evidence="2 13">Belongs to the LolB family.</text>
</comment>
<comment type="subunit">
    <text evidence="3 13">Monomer.</text>
</comment>
<evidence type="ECO:0000256" key="12">
    <source>
        <dbReference type="ARBA" id="ARBA00023288"/>
    </source>
</evidence>
<evidence type="ECO:0000256" key="3">
    <source>
        <dbReference type="ARBA" id="ARBA00011245"/>
    </source>
</evidence>
<accession>M7PDY5</accession>
<evidence type="ECO:0000256" key="7">
    <source>
        <dbReference type="ARBA" id="ARBA00022927"/>
    </source>
</evidence>
<evidence type="ECO:0000256" key="8">
    <source>
        <dbReference type="ARBA" id="ARBA00023136"/>
    </source>
</evidence>
<dbReference type="RefSeq" id="WP_009727352.1">
    <property type="nucleotide sequence ID" value="NZ_APHR01000071.1"/>
</dbReference>
<evidence type="ECO:0000313" key="15">
    <source>
        <dbReference type="EMBL" id="EMR12115.1"/>
    </source>
</evidence>
<protein>
    <recommendedName>
        <fullName evidence="4 13">Outer-membrane lipoprotein LolB</fullName>
    </recommendedName>
</protein>
<dbReference type="CDD" id="cd16326">
    <property type="entry name" value="LolB"/>
    <property type="match status" value="1"/>
</dbReference>
<evidence type="ECO:0000256" key="13">
    <source>
        <dbReference type="HAMAP-Rule" id="MF_00233"/>
    </source>
</evidence>
<dbReference type="InterPro" id="IPR004565">
    <property type="entry name" value="OM_lipoprot_LolB"/>
</dbReference>
<keyword evidence="11 13" id="KW-0998">Cell outer membrane</keyword>
<proteinExistence type="inferred from homology"/>
<keyword evidence="8 13" id="KW-0472">Membrane</keyword>
<comment type="caution">
    <text evidence="15">The sequence shown here is derived from an EMBL/GenBank/DDBJ whole genome shotgun (WGS) entry which is preliminary data.</text>
</comment>
<dbReference type="PROSITE" id="PS51257">
    <property type="entry name" value="PROKAR_LIPOPROTEIN"/>
    <property type="match status" value="1"/>
</dbReference>
<evidence type="ECO:0000256" key="2">
    <source>
        <dbReference type="ARBA" id="ARBA00009696"/>
    </source>
</evidence>
<dbReference type="EMBL" id="APHR01000071">
    <property type="protein sequence ID" value="EMR12115.1"/>
    <property type="molecule type" value="Genomic_DNA"/>
</dbReference>
<dbReference type="AlphaFoldDB" id="M7PDY5"/>
<keyword evidence="7 13" id="KW-0653">Protein transport</keyword>
<dbReference type="PATRIC" id="fig|1286106.3.peg.2403"/>
<keyword evidence="16" id="KW-1185">Reference proteome</keyword>
<dbReference type="Pfam" id="PF03550">
    <property type="entry name" value="LolB"/>
    <property type="match status" value="1"/>
</dbReference>
<gene>
    <name evidence="13" type="primary">lolB</name>
    <name evidence="15" type="ORF">MPL1_11990</name>
</gene>
<keyword evidence="6 13" id="KW-0732">Signal</keyword>
<feature type="signal peptide" evidence="14">
    <location>
        <begin position="1"/>
        <end position="17"/>
    </location>
</feature>
<dbReference type="NCBIfam" id="TIGR00548">
    <property type="entry name" value="lolB"/>
    <property type="match status" value="1"/>
</dbReference>
<feature type="chain" id="PRO_5008967668" description="Outer-membrane lipoprotein LolB" evidence="14">
    <location>
        <begin position="18"/>
        <end position="201"/>
    </location>
</feature>
<comment type="subcellular location">
    <subcellularLocation>
        <location evidence="1 13">Cell outer membrane</location>
        <topology evidence="1 13">Lipid-anchor</topology>
    </subcellularLocation>
</comment>
<dbReference type="eggNOG" id="COG3017">
    <property type="taxonomic scope" value="Bacteria"/>
</dbReference>
<dbReference type="Proteomes" id="UP000012019">
    <property type="component" value="Unassembled WGS sequence"/>
</dbReference>
<evidence type="ECO:0000256" key="14">
    <source>
        <dbReference type="SAM" id="SignalP"/>
    </source>
</evidence>
<evidence type="ECO:0000256" key="9">
    <source>
        <dbReference type="ARBA" id="ARBA00023139"/>
    </source>
</evidence>
<dbReference type="HAMAP" id="MF_00233">
    <property type="entry name" value="LolB"/>
    <property type="match status" value="1"/>
</dbReference>
<keyword evidence="12 13" id="KW-0449">Lipoprotein</keyword>
<dbReference type="InterPro" id="IPR029046">
    <property type="entry name" value="LolA/LolB/LppX"/>
</dbReference>
<evidence type="ECO:0000313" key="16">
    <source>
        <dbReference type="Proteomes" id="UP000012019"/>
    </source>
</evidence>
<keyword evidence="10 13" id="KW-0143">Chaperone</keyword>
<evidence type="ECO:0000256" key="5">
    <source>
        <dbReference type="ARBA" id="ARBA00022448"/>
    </source>
</evidence>
<evidence type="ECO:0000256" key="10">
    <source>
        <dbReference type="ARBA" id="ARBA00023186"/>
    </source>
</evidence>
<dbReference type="GO" id="GO:0044874">
    <property type="term" value="P:lipoprotein localization to outer membrane"/>
    <property type="evidence" value="ECO:0007669"/>
    <property type="project" value="UniProtKB-UniRule"/>
</dbReference>
<dbReference type="OrthoDB" id="9797618at2"/>
<dbReference type="SUPFAM" id="SSF89392">
    <property type="entry name" value="Prokaryotic lipoproteins and lipoprotein localization factors"/>
    <property type="match status" value="1"/>
</dbReference>
<keyword evidence="9 13" id="KW-0564">Palmitate</keyword>
<sequence>MRKIWLIIMLSMTTACAQLQVWTGQTPKTAPELQWEARYLELQQLNNWAFRGRTIITQGREGWNAGVYWREQTPDFSIRLSGPFAQGGMLLEGREERVTMTLNSGEQLSAETPEALLAEALGWLLPVSALRDWVRGMPYAAMNVDDMQLDNQGRITLLHQAGWEVSYEEYMPFSGQQVPAKVFIKHPDLSVRLLMNRWDSL</sequence>
<dbReference type="Gene3D" id="2.50.20.10">
    <property type="entry name" value="Lipoprotein localisation LolA/LolB/LppX"/>
    <property type="match status" value="1"/>
</dbReference>